<feature type="signal peptide" evidence="1">
    <location>
        <begin position="1"/>
        <end position="23"/>
    </location>
</feature>
<dbReference type="OrthoDB" id="421671at2759"/>
<sequence>MRRTSPLLPWLAAIVAATASLRAFLLPSVATEEWRKGPGVSADQRWNFWPALPIAPYERRLTKRYEVVPGELWTFEQKQGILYIHVPIRMTVYRMTTQRGLFVYAPVAPTPECLRLLRELEEEHGEVLHIVLPTVAVEHKYFVGPFSQNFPKAQVWVCPGQFSVPLQLPLQLLGFPGNVKTLSSDSLPKEWQDEGLDFRVLGPVGKDLSNGPFAEVAFYIRRLRTMLVTDLVVSVPDQAPEIVAEEPRALAFHARDDALSPLETTPEALLRGWRRMALFALFFQSSAIDPEPVSKAVGDAWNSEAKDLGWGGLLPWRFRSDWKKSFDALRGGGLFVAPILSELILNRYLTSDVWPFVEDTVRSWPDMERIIPAHFDAPVAATAQDWRDAFCRAFGEPSDSPFSQISGWGPAWVAGQECPTDVCDQCCVNRSSYNCSYPGLEHLRPGKYQGLTANYLSYATETSSPSFIPRAREFEECTGGKISFSEASNIWEDPIRDLGHEEKDGLGIYHAYFMSYSHFPEASSLDMAESLSGRVELYNTHLKWENIFPKVQEMGRYRRNGTKDLQFLMYDGDFFVPLIRLDLLERDHLPLPNTWEEVMDLAERYSNTDLNDDGEPDFGICHFPREGAGHFDWWWAELIYGIWATYSQVQDTTQGFLFDPRTLEPNINGPAFAEAIKHMRTMWQLGADGCISDYFSTGRCAIGFSPPGCWKGVFKNGIARKHENGTVLWQPKMQNGSYAEPYRFKPFGTTKVEVDGILQECTAFLCPFAERIPERGHHGDNDRAAVLPVSPLAGQLINRAPFFWSGGLGIMIRKTAPEQIKDMMWDFMVYTNSAVTSAKDVASYVSWLDAWRTTQLPEDGQLFREAGWSEAAYREHRNIMTWALGENSNGAFNIRLPGAKAYTHLVLATEMRKFFAGTISEAEAVRR</sequence>
<evidence type="ECO:0000256" key="1">
    <source>
        <dbReference type="SAM" id="SignalP"/>
    </source>
</evidence>
<dbReference type="AlphaFoldDB" id="A0A9P1C7T8"/>
<gene>
    <name evidence="2" type="ORF">C1SCF055_LOCUS13614</name>
</gene>
<dbReference type="Proteomes" id="UP001152797">
    <property type="component" value="Unassembled WGS sequence"/>
</dbReference>
<evidence type="ECO:0000313" key="3">
    <source>
        <dbReference type="EMBL" id="CAL1139622.1"/>
    </source>
</evidence>
<dbReference type="PANTHER" id="PTHR33835:SF2">
    <property type="entry name" value="LYSINE-TRNA LIGASE"/>
    <property type="match status" value="1"/>
</dbReference>
<dbReference type="EMBL" id="CAMXCT020001063">
    <property type="protein sequence ID" value="CAL1139622.1"/>
    <property type="molecule type" value="Genomic_DNA"/>
</dbReference>
<feature type="non-terminal residue" evidence="2">
    <location>
        <position position="1"/>
    </location>
</feature>
<comment type="caution">
    <text evidence="2">The sequence shown here is derived from an EMBL/GenBank/DDBJ whole genome shotgun (WGS) entry which is preliminary data.</text>
</comment>
<evidence type="ECO:0000313" key="5">
    <source>
        <dbReference type="Proteomes" id="UP001152797"/>
    </source>
</evidence>
<evidence type="ECO:0000313" key="4">
    <source>
        <dbReference type="EMBL" id="CAL4773559.1"/>
    </source>
</evidence>
<keyword evidence="5" id="KW-1185">Reference proteome</keyword>
<dbReference type="EMBL" id="CAMXCT030001063">
    <property type="protein sequence ID" value="CAL4773559.1"/>
    <property type="molecule type" value="Genomic_DNA"/>
</dbReference>
<organism evidence="2">
    <name type="scientific">Cladocopium goreaui</name>
    <dbReference type="NCBI Taxonomy" id="2562237"/>
    <lineage>
        <taxon>Eukaryota</taxon>
        <taxon>Sar</taxon>
        <taxon>Alveolata</taxon>
        <taxon>Dinophyceae</taxon>
        <taxon>Suessiales</taxon>
        <taxon>Symbiodiniaceae</taxon>
        <taxon>Cladocopium</taxon>
    </lineage>
</organism>
<reference evidence="3" key="2">
    <citation type="submission" date="2024-04" db="EMBL/GenBank/DDBJ databases">
        <authorList>
            <person name="Chen Y."/>
            <person name="Shah S."/>
            <person name="Dougan E. K."/>
            <person name="Thang M."/>
            <person name="Chan C."/>
        </authorList>
    </citation>
    <scope>NUCLEOTIDE SEQUENCE [LARGE SCALE GENOMIC DNA]</scope>
</reference>
<feature type="chain" id="PRO_5043270160" evidence="1">
    <location>
        <begin position="24"/>
        <end position="927"/>
    </location>
</feature>
<protein>
    <submittedName>
        <fullName evidence="4">STI1-like protein</fullName>
    </submittedName>
</protein>
<dbReference type="SUPFAM" id="SSF53850">
    <property type="entry name" value="Periplasmic binding protein-like II"/>
    <property type="match status" value="1"/>
</dbReference>
<dbReference type="InterPro" id="IPR025638">
    <property type="entry name" value="DUF4336"/>
</dbReference>
<dbReference type="EMBL" id="CAMXCT010001063">
    <property type="protein sequence ID" value="CAI3986247.1"/>
    <property type="molecule type" value="Genomic_DNA"/>
</dbReference>
<reference evidence="2" key="1">
    <citation type="submission" date="2022-10" db="EMBL/GenBank/DDBJ databases">
        <authorList>
            <person name="Chen Y."/>
            <person name="Dougan E. K."/>
            <person name="Chan C."/>
            <person name="Rhodes N."/>
            <person name="Thang M."/>
        </authorList>
    </citation>
    <scope>NUCLEOTIDE SEQUENCE</scope>
</reference>
<evidence type="ECO:0000313" key="2">
    <source>
        <dbReference type="EMBL" id="CAI3986247.1"/>
    </source>
</evidence>
<dbReference type="Gene3D" id="3.40.190.10">
    <property type="entry name" value="Periplasmic binding protein-like II"/>
    <property type="match status" value="1"/>
</dbReference>
<dbReference type="Pfam" id="PF14234">
    <property type="entry name" value="DUF4336"/>
    <property type="match status" value="1"/>
</dbReference>
<dbReference type="PANTHER" id="PTHR33835">
    <property type="entry name" value="YALI0C07656P"/>
    <property type="match status" value="1"/>
</dbReference>
<keyword evidence="1" id="KW-0732">Signal</keyword>
<accession>A0A9P1C7T8</accession>
<name>A0A9P1C7T8_9DINO</name>
<proteinExistence type="predicted"/>